<dbReference type="AlphaFoldDB" id="A0A397JQ24"/>
<dbReference type="Proteomes" id="UP000266861">
    <property type="component" value="Unassembled WGS sequence"/>
</dbReference>
<evidence type="ECO:0000313" key="1">
    <source>
        <dbReference type="EMBL" id="RHZ89737.1"/>
    </source>
</evidence>
<keyword evidence="2" id="KW-1185">Reference proteome</keyword>
<sequence>MDSLHICVNHQIHHHLTWRLYLDVKKRIQSLVLLDSVCMNDHLRHPYLRKLVIRTTKSEARSHTGVGNSFCPIYRKDVERIYLGG</sequence>
<reference evidence="1 2" key="1">
    <citation type="submission" date="2018-08" db="EMBL/GenBank/DDBJ databases">
        <title>Genome and evolution of the arbuscular mycorrhizal fungus Diversispora epigaea (formerly Glomus versiforme) and its bacterial endosymbionts.</title>
        <authorList>
            <person name="Sun X."/>
            <person name="Fei Z."/>
            <person name="Harrison M."/>
        </authorList>
    </citation>
    <scope>NUCLEOTIDE SEQUENCE [LARGE SCALE GENOMIC DNA]</scope>
    <source>
        <strain evidence="1 2">IT104</strain>
    </source>
</reference>
<proteinExistence type="predicted"/>
<accession>A0A397JQ24</accession>
<protein>
    <submittedName>
        <fullName evidence="1">Uncharacterized protein</fullName>
    </submittedName>
</protein>
<evidence type="ECO:0000313" key="2">
    <source>
        <dbReference type="Proteomes" id="UP000266861"/>
    </source>
</evidence>
<dbReference type="EMBL" id="PQFF01000009">
    <property type="protein sequence ID" value="RHZ89737.1"/>
    <property type="molecule type" value="Genomic_DNA"/>
</dbReference>
<name>A0A397JQ24_9GLOM</name>
<organism evidence="1 2">
    <name type="scientific">Diversispora epigaea</name>
    <dbReference type="NCBI Taxonomy" id="1348612"/>
    <lineage>
        <taxon>Eukaryota</taxon>
        <taxon>Fungi</taxon>
        <taxon>Fungi incertae sedis</taxon>
        <taxon>Mucoromycota</taxon>
        <taxon>Glomeromycotina</taxon>
        <taxon>Glomeromycetes</taxon>
        <taxon>Diversisporales</taxon>
        <taxon>Diversisporaceae</taxon>
        <taxon>Diversispora</taxon>
    </lineage>
</organism>
<gene>
    <name evidence="1" type="ORF">Glove_11g61</name>
</gene>
<comment type="caution">
    <text evidence="1">The sequence shown here is derived from an EMBL/GenBank/DDBJ whole genome shotgun (WGS) entry which is preliminary data.</text>
</comment>